<accession>A0AAV3Z9Q1</accession>
<proteinExistence type="predicted"/>
<evidence type="ECO:0000313" key="2">
    <source>
        <dbReference type="Proteomes" id="UP000735302"/>
    </source>
</evidence>
<reference evidence="1 2" key="1">
    <citation type="journal article" date="2021" name="Elife">
        <title>Chloroplast acquisition without the gene transfer in kleptoplastic sea slugs, Plakobranchus ocellatus.</title>
        <authorList>
            <person name="Maeda T."/>
            <person name="Takahashi S."/>
            <person name="Yoshida T."/>
            <person name="Shimamura S."/>
            <person name="Takaki Y."/>
            <person name="Nagai Y."/>
            <person name="Toyoda A."/>
            <person name="Suzuki Y."/>
            <person name="Arimoto A."/>
            <person name="Ishii H."/>
            <person name="Satoh N."/>
            <person name="Nishiyama T."/>
            <person name="Hasebe M."/>
            <person name="Maruyama T."/>
            <person name="Minagawa J."/>
            <person name="Obokata J."/>
            <person name="Shigenobu S."/>
        </authorList>
    </citation>
    <scope>NUCLEOTIDE SEQUENCE [LARGE SCALE GENOMIC DNA]</scope>
</reference>
<sequence length="95" mass="11345">MIISLLPGGHLKLQDKQTDRLRQTTWQRNLCNRRIWFSRVPSRSKGTQPKTYISQPHKQTIRREWRAPQTLTRRKRQTPYVLGLCNETKCCGKLR</sequence>
<keyword evidence="2" id="KW-1185">Reference proteome</keyword>
<dbReference type="EMBL" id="BLXT01002625">
    <property type="protein sequence ID" value="GFN96020.1"/>
    <property type="molecule type" value="Genomic_DNA"/>
</dbReference>
<dbReference type="Proteomes" id="UP000735302">
    <property type="component" value="Unassembled WGS sequence"/>
</dbReference>
<organism evidence="1 2">
    <name type="scientific">Plakobranchus ocellatus</name>
    <dbReference type="NCBI Taxonomy" id="259542"/>
    <lineage>
        <taxon>Eukaryota</taxon>
        <taxon>Metazoa</taxon>
        <taxon>Spiralia</taxon>
        <taxon>Lophotrochozoa</taxon>
        <taxon>Mollusca</taxon>
        <taxon>Gastropoda</taxon>
        <taxon>Heterobranchia</taxon>
        <taxon>Euthyneura</taxon>
        <taxon>Panpulmonata</taxon>
        <taxon>Sacoglossa</taxon>
        <taxon>Placobranchoidea</taxon>
        <taxon>Plakobranchidae</taxon>
        <taxon>Plakobranchus</taxon>
    </lineage>
</organism>
<comment type="caution">
    <text evidence="1">The sequence shown here is derived from an EMBL/GenBank/DDBJ whole genome shotgun (WGS) entry which is preliminary data.</text>
</comment>
<name>A0AAV3Z9Q1_9GAST</name>
<evidence type="ECO:0000313" key="1">
    <source>
        <dbReference type="EMBL" id="GFN96020.1"/>
    </source>
</evidence>
<protein>
    <submittedName>
        <fullName evidence="1">Uncharacterized protein</fullName>
    </submittedName>
</protein>
<gene>
    <name evidence="1" type="ORF">PoB_002252600</name>
</gene>
<dbReference type="AlphaFoldDB" id="A0AAV3Z9Q1"/>